<dbReference type="InterPro" id="IPR052533">
    <property type="entry name" value="WalJ/YycJ-like"/>
</dbReference>
<evidence type="ECO:0000313" key="2">
    <source>
        <dbReference type="EMBL" id="HIT93881.1"/>
    </source>
</evidence>
<proteinExistence type="predicted"/>
<gene>
    <name evidence="2" type="ORF">IAC43_01725</name>
</gene>
<organism evidence="2 3">
    <name type="scientific">Candidatus Faecivivens stercoripullorum</name>
    <dbReference type="NCBI Taxonomy" id="2840805"/>
    <lineage>
        <taxon>Bacteria</taxon>
        <taxon>Bacillati</taxon>
        <taxon>Bacillota</taxon>
        <taxon>Clostridia</taxon>
        <taxon>Eubacteriales</taxon>
        <taxon>Oscillospiraceae</taxon>
        <taxon>Oscillospiraceae incertae sedis</taxon>
        <taxon>Candidatus Faecivivens</taxon>
    </lineage>
</organism>
<dbReference type="EMBL" id="DVLW01000045">
    <property type="protein sequence ID" value="HIT93881.1"/>
    <property type="molecule type" value="Genomic_DNA"/>
</dbReference>
<dbReference type="Gene3D" id="3.60.15.10">
    <property type="entry name" value="Ribonuclease Z/Hydroxyacylglutathione hydrolase-like"/>
    <property type="match status" value="1"/>
</dbReference>
<reference evidence="2" key="1">
    <citation type="submission" date="2020-10" db="EMBL/GenBank/DDBJ databases">
        <authorList>
            <person name="Gilroy R."/>
        </authorList>
    </citation>
    <scope>NUCLEOTIDE SEQUENCE</scope>
    <source>
        <strain evidence="2">ChiBcec7-5410</strain>
    </source>
</reference>
<dbReference type="Pfam" id="PF12706">
    <property type="entry name" value="Lactamase_B_2"/>
    <property type="match status" value="1"/>
</dbReference>
<dbReference type="SMART" id="SM00849">
    <property type="entry name" value="Lactamase_B"/>
    <property type="match status" value="1"/>
</dbReference>
<dbReference type="PANTHER" id="PTHR47619:SF1">
    <property type="entry name" value="EXODEOXYRIBONUCLEASE WALJ"/>
    <property type="match status" value="1"/>
</dbReference>
<comment type="caution">
    <text evidence="2">The sequence shown here is derived from an EMBL/GenBank/DDBJ whole genome shotgun (WGS) entry which is preliminary data.</text>
</comment>
<dbReference type="AlphaFoldDB" id="A0A9D1KRW9"/>
<reference evidence="2" key="2">
    <citation type="journal article" date="2021" name="PeerJ">
        <title>Extensive microbial diversity within the chicken gut microbiome revealed by metagenomics and culture.</title>
        <authorList>
            <person name="Gilroy R."/>
            <person name="Ravi A."/>
            <person name="Getino M."/>
            <person name="Pursley I."/>
            <person name="Horton D.L."/>
            <person name="Alikhan N.F."/>
            <person name="Baker D."/>
            <person name="Gharbi K."/>
            <person name="Hall N."/>
            <person name="Watson M."/>
            <person name="Adriaenssens E.M."/>
            <person name="Foster-Nyarko E."/>
            <person name="Jarju S."/>
            <person name="Secka A."/>
            <person name="Antonio M."/>
            <person name="Oren A."/>
            <person name="Chaudhuri R.R."/>
            <person name="La Ragione R."/>
            <person name="Hildebrand F."/>
            <person name="Pallen M.J."/>
        </authorList>
    </citation>
    <scope>NUCLEOTIDE SEQUENCE</scope>
    <source>
        <strain evidence="2">ChiBcec7-5410</strain>
    </source>
</reference>
<dbReference type="InterPro" id="IPR036866">
    <property type="entry name" value="RibonucZ/Hydroxyglut_hydro"/>
</dbReference>
<dbReference type="InterPro" id="IPR001279">
    <property type="entry name" value="Metallo-B-lactamas"/>
</dbReference>
<protein>
    <submittedName>
        <fullName evidence="2">MBL fold metallo-hydrolase</fullName>
    </submittedName>
</protein>
<dbReference type="PANTHER" id="PTHR47619">
    <property type="entry name" value="METALLO-HYDROLASE YYCJ-RELATED"/>
    <property type="match status" value="1"/>
</dbReference>
<dbReference type="Proteomes" id="UP000824160">
    <property type="component" value="Unassembled WGS sequence"/>
</dbReference>
<sequence length="262" mass="28661">MSLFYNLCSSSSGNATFVGDREGGLLFDAGVGIRNFSKWLLAQGLTPDSVRGIFLTHEHSDHIKGASVIAKRHRIPIYGSEDTIRCLLDTGRLSGEEEIHIIRRETHLDGFLVTAVPTSHDSPGSVCYRVDTPDGKSVGICTDLGYVSPMILELMSGCDHLLLESNYDEDMLKNGPYPYYLKKRIASKNGHLSNNQCAEAIGRLIALGTRSFSLGHLSEHNNLPDLAYDTSCGYLSLLGMHEGRDYSLEVLGKVNDGKAVNL</sequence>
<evidence type="ECO:0000259" key="1">
    <source>
        <dbReference type="SMART" id="SM00849"/>
    </source>
</evidence>
<name>A0A9D1KRW9_9FIRM</name>
<feature type="domain" description="Metallo-beta-lactamase" evidence="1">
    <location>
        <begin position="12"/>
        <end position="191"/>
    </location>
</feature>
<dbReference type="SUPFAM" id="SSF56281">
    <property type="entry name" value="Metallo-hydrolase/oxidoreductase"/>
    <property type="match status" value="1"/>
</dbReference>
<evidence type="ECO:0000313" key="3">
    <source>
        <dbReference type="Proteomes" id="UP000824160"/>
    </source>
</evidence>
<accession>A0A9D1KRW9</accession>